<dbReference type="GO" id="GO:0003924">
    <property type="term" value="F:GTPase activity"/>
    <property type="evidence" value="ECO:0007669"/>
    <property type="project" value="InterPro"/>
</dbReference>
<evidence type="ECO:0000256" key="9">
    <source>
        <dbReference type="PROSITE-ProRule" id="PRU00023"/>
    </source>
</evidence>
<evidence type="ECO:0000256" key="5">
    <source>
        <dbReference type="ARBA" id="ARBA00022771"/>
    </source>
</evidence>
<dbReference type="EMBL" id="WNWW01000191">
    <property type="protein sequence ID" value="KAF3428933.1"/>
    <property type="molecule type" value="Genomic_DNA"/>
</dbReference>
<dbReference type="Gene3D" id="1.10.220.150">
    <property type="entry name" value="Arf GTPase activating protein"/>
    <property type="match status" value="1"/>
</dbReference>
<dbReference type="SMART" id="SM00173">
    <property type="entry name" value="RAS"/>
    <property type="match status" value="1"/>
</dbReference>
<evidence type="ECO:0000313" key="14">
    <source>
        <dbReference type="EMBL" id="KAF3428933.1"/>
    </source>
</evidence>
<dbReference type="PROSITE" id="PS50115">
    <property type="entry name" value="ARFGAP"/>
    <property type="match status" value="1"/>
</dbReference>
<keyword evidence="15" id="KW-1185">Reference proteome</keyword>
<evidence type="ECO:0000256" key="7">
    <source>
        <dbReference type="ARBA" id="ARBA00023043"/>
    </source>
</evidence>
<evidence type="ECO:0000256" key="6">
    <source>
        <dbReference type="ARBA" id="ARBA00022833"/>
    </source>
</evidence>
<evidence type="ECO:0000256" key="4">
    <source>
        <dbReference type="ARBA" id="ARBA00022741"/>
    </source>
</evidence>
<dbReference type="GO" id="GO:0005525">
    <property type="term" value="F:GTP binding"/>
    <property type="evidence" value="ECO:0007669"/>
    <property type="project" value="UniProtKB-KW"/>
</dbReference>
<dbReference type="InterPro" id="IPR011993">
    <property type="entry name" value="PH-like_dom_sf"/>
</dbReference>
<comment type="similarity">
    <text evidence="1">Belongs to the centaurin gamma-like family.</text>
</comment>
<dbReference type="GO" id="GO:0008270">
    <property type="term" value="F:zinc ion binding"/>
    <property type="evidence" value="ECO:0007669"/>
    <property type="project" value="UniProtKB-KW"/>
</dbReference>
<accession>A0A833RUN3</accession>
<dbReference type="Gene3D" id="2.30.29.30">
    <property type="entry name" value="Pleckstrin-homology domain (PH domain)/Phosphotyrosine-binding domain (PTB)"/>
    <property type="match status" value="1"/>
</dbReference>
<evidence type="ECO:0008006" key="16">
    <source>
        <dbReference type="Google" id="ProtNLM"/>
    </source>
</evidence>
<feature type="domain" description="PH" evidence="12">
    <location>
        <begin position="404"/>
        <end position="514"/>
    </location>
</feature>
<dbReference type="FunFam" id="1.10.220.150:FF:000001">
    <property type="entry name" value="Arf-GAP with GTPase, ANK repeat and PH domain-containing protein 1"/>
    <property type="match status" value="1"/>
</dbReference>
<organism evidence="14 15">
    <name type="scientific">Frieseomelitta varia</name>
    <dbReference type="NCBI Taxonomy" id="561572"/>
    <lineage>
        <taxon>Eukaryota</taxon>
        <taxon>Metazoa</taxon>
        <taxon>Ecdysozoa</taxon>
        <taxon>Arthropoda</taxon>
        <taxon>Hexapoda</taxon>
        <taxon>Insecta</taxon>
        <taxon>Pterygota</taxon>
        <taxon>Neoptera</taxon>
        <taxon>Endopterygota</taxon>
        <taxon>Hymenoptera</taxon>
        <taxon>Apocrita</taxon>
        <taxon>Aculeata</taxon>
        <taxon>Apoidea</taxon>
        <taxon>Anthophila</taxon>
        <taxon>Apidae</taxon>
        <taxon>Frieseomelitta</taxon>
    </lineage>
</organism>
<comment type="caution">
    <text evidence="14">The sequence shown here is derived from an EMBL/GenBank/DDBJ whole genome shotgun (WGS) entry which is preliminary data.</text>
</comment>
<dbReference type="InterPro" id="IPR037278">
    <property type="entry name" value="ARFGAP/RecO"/>
</dbReference>
<keyword evidence="2" id="KW-0343">GTPase activation</keyword>
<keyword evidence="8" id="KW-0342">GTP-binding</keyword>
<keyword evidence="4" id="KW-0547">Nucleotide-binding</keyword>
<evidence type="ECO:0000256" key="1">
    <source>
        <dbReference type="ARBA" id="ARBA00005430"/>
    </source>
</evidence>
<dbReference type="SMART" id="SM00248">
    <property type="entry name" value="ANK"/>
    <property type="match status" value="1"/>
</dbReference>
<feature type="compositionally biased region" description="Basic and acidic residues" evidence="11">
    <location>
        <begin position="329"/>
        <end position="338"/>
    </location>
</feature>
<dbReference type="SMART" id="SM00105">
    <property type="entry name" value="ArfGap"/>
    <property type="match status" value="1"/>
</dbReference>
<dbReference type="PROSITE" id="PS50088">
    <property type="entry name" value="ANK_REPEAT"/>
    <property type="match status" value="1"/>
</dbReference>
<dbReference type="PROSITE" id="PS51419">
    <property type="entry name" value="RAB"/>
    <property type="match status" value="1"/>
</dbReference>
<feature type="domain" description="Arf-GAP" evidence="13">
    <location>
        <begin position="511"/>
        <end position="659"/>
    </location>
</feature>
<dbReference type="InterPro" id="IPR002110">
    <property type="entry name" value="Ankyrin_rpt"/>
</dbReference>
<keyword evidence="7 9" id="KW-0040">ANK repeat</keyword>
<dbReference type="CDD" id="cd01250">
    <property type="entry name" value="PH_AGAP"/>
    <property type="match status" value="1"/>
</dbReference>
<dbReference type="FunFam" id="3.40.50.300:FF:000178">
    <property type="entry name" value="Arf-GAP with GTPase, ANK repeat and PH domain-containing protein 1"/>
    <property type="match status" value="1"/>
</dbReference>
<dbReference type="PANTHER" id="PTHR45819">
    <property type="entry name" value="CENTAURIN-GAMMA-1A"/>
    <property type="match status" value="1"/>
</dbReference>
<evidence type="ECO:0000256" key="10">
    <source>
        <dbReference type="PROSITE-ProRule" id="PRU00288"/>
    </source>
</evidence>
<dbReference type="Pfam" id="PF00023">
    <property type="entry name" value="Ank"/>
    <property type="match status" value="1"/>
</dbReference>
<dbReference type="Pfam" id="PF01412">
    <property type="entry name" value="ArfGap"/>
    <property type="match status" value="1"/>
</dbReference>
<dbReference type="SMART" id="SM00233">
    <property type="entry name" value="PH"/>
    <property type="match status" value="1"/>
</dbReference>
<dbReference type="Gene3D" id="1.25.40.20">
    <property type="entry name" value="Ankyrin repeat-containing domain"/>
    <property type="match status" value="1"/>
</dbReference>
<proteinExistence type="inferred from homology"/>
<evidence type="ECO:0000256" key="11">
    <source>
        <dbReference type="SAM" id="MobiDB-lite"/>
    </source>
</evidence>
<dbReference type="SUPFAM" id="SSF48403">
    <property type="entry name" value="Ankyrin repeat"/>
    <property type="match status" value="1"/>
</dbReference>
<dbReference type="InterPro" id="IPR027417">
    <property type="entry name" value="P-loop_NTPase"/>
</dbReference>
<dbReference type="PRINTS" id="PR00405">
    <property type="entry name" value="REVINTRACTNG"/>
</dbReference>
<evidence type="ECO:0000256" key="3">
    <source>
        <dbReference type="ARBA" id="ARBA00022723"/>
    </source>
</evidence>
<dbReference type="PROSITE" id="PS50297">
    <property type="entry name" value="ANK_REP_REGION"/>
    <property type="match status" value="1"/>
</dbReference>
<evidence type="ECO:0000259" key="13">
    <source>
        <dbReference type="PROSITE" id="PS50115"/>
    </source>
</evidence>
<keyword evidence="5 10" id="KW-0863">Zinc-finger</keyword>
<gene>
    <name evidence="14" type="ORF">E2986_00132</name>
</gene>
<dbReference type="InterPro" id="IPR038508">
    <property type="entry name" value="ArfGAP_dom_sf"/>
</dbReference>
<dbReference type="InterPro" id="IPR001806">
    <property type="entry name" value="Small_GTPase"/>
</dbReference>
<dbReference type="Pfam" id="PF00071">
    <property type="entry name" value="Ras"/>
    <property type="match status" value="1"/>
</dbReference>
<evidence type="ECO:0000256" key="2">
    <source>
        <dbReference type="ARBA" id="ARBA00022468"/>
    </source>
</evidence>
<feature type="region of interest" description="Disordered" evidence="11">
    <location>
        <begin position="325"/>
        <end position="344"/>
    </location>
</feature>
<dbReference type="SUPFAM" id="SSF50729">
    <property type="entry name" value="PH domain-like"/>
    <property type="match status" value="1"/>
</dbReference>
<evidence type="ECO:0000259" key="12">
    <source>
        <dbReference type="PROSITE" id="PS50003"/>
    </source>
</evidence>
<protein>
    <recommendedName>
        <fullName evidence="16">Centaurin-gamma-1A</fullName>
    </recommendedName>
</protein>
<reference evidence="14" key="1">
    <citation type="submission" date="2019-11" db="EMBL/GenBank/DDBJ databases">
        <title>The nuclear and mitochondrial genomes of Frieseomelitta varia - a highly eusocial stingless bee (Meliponini) with a permanently sterile worker caste.</title>
        <authorList>
            <person name="Freitas F.C.P."/>
            <person name="Lourenco A.P."/>
            <person name="Nunes F.M.F."/>
            <person name="Paschoal A.R."/>
            <person name="Abreu F.C.P."/>
            <person name="Barbin F.O."/>
            <person name="Bataglia L."/>
            <person name="Cardoso-Junior C.A.M."/>
            <person name="Cervoni M.S."/>
            <person name="Silva S.R."/>
            <person name="Dalarmi F."/>
            <person name="Del Lama M.A."/>
            <person name="Depintor T.S."/>
            <person name="Ferreira K.M."/>
            <person name="Goria P.S."/>
            <person name="Jaskot M.C."/>
            <person name="Lago D.C."/>
            <person name="Luna-Lucena D."/>
            <person name="Moda L.M."/>
            <person name="Nascimento L."/>
            <person name="Pedrino M."/>
            <person name="Rabico F.O."/>
            <person name="Sanches F.C."/>
            <person name="Santos D.E."/>
            <person name="Santos C.G."/>
            <person name="Vieira J."/>
            <person name="Lopes T.F."/>
            <person name="Barchuk A.R."/>
            <person name="Hartfelder K."/>
            <person name="Simoes Z.L.P."/>
            <person name="Bitondi M.M.G."/>
            <person name="Pinheiro D.G."/>
        </authorList>
    </citation>
    <scope>NUCLEOTIDE SEQUENCE</scope>
    <source>
        <strain evidence="14">USP_RPSP 00005682</strain>
        <tissue evidence="14">Whole individual</tissue>
    </source>
</reference>
<feature type="repeat" description="ANK" evidence="9">
    <location>
        <begin position="697"/>
        <end position="729"/>
    </location>
</feature>
<dbReference type="Pfam" id="PF00169">
    <property type="entry name" value="PH"/>
    <property type="match status" value="1"/>
</dbReference>
<dbReference type="PANTHER" id="PTHR45819:SF5">
    <property type="entry name" value="CENTAURIN-GAMMA-1A"/>
    <property type="match status" value="1"/>
</dbReference>
<dbReference type="InterPro" id="IPR036770">
    <property type="entry name" value="Ankyrin_rpt-contain_sf"/>
</dbReference>
<dbReference type="PROSITE" id="PS51421">
    <property type="entry name" value="RAS"/>
    <property type="match status" value="1"/>
</dbReference>
<dbReference type="Proteomes" id="UP000655588">
    <property type="component" value="Unassembled WGS sequence"/>
</dbReference>
<dbReference type="SUPFAM" id="SSF57863">
    <property type="entry name" value="ArfGap/RecO-like zinc finger"/>
    <property type="match status" value="1"/>
</dbReference>
<dbReference type="Gene3D" id="3.40.50.300">
    <property type="entry name" value="P-loop containing nucleotide triphosphate hydrolases"/>
    <property type="match status" value="1"/>
</dbReference>
<keyword evidence="3" id="KW-0479">Metal-binding</keyword>
<dbReference type="SUPFAM" id="SSF52540">
    <property type="entry name" value="P-loop containing nucleoside triphosphate hydrolases"/>
    <property type="match status" value="1"/>
</dbReference>
<sequence length="777" mass="88312">MTTEQSGHDHSLAIRQEIQRFESVHPSIYAIYDLIDLVSDTHIAKQIREHVVAIEDSFVNSHEWTLARDVPELHLGIIGSSDSGKSALVHRYLTGSFMHEESPEGGRFKKEVFINDQSYLLLIRDEGGVPESQSANILWIHNKHHLFQFSAWIDALLLVFSLESEESFSIVCSFYNRMCSFRNMSEVPKILVGVQDSINDSNPRVIKDIRPRKLACDLRCPYYETCAVYGLNVERVFQDVCSISTSFIFVELFLMSLLSCCSDFDDYSESILNITVCQKIIQHISAKHYRCNGQQAIENEIKYPVPMITKNTQFLTKEMEATNSSKLNVSDKDEDTRSFHHSSTQNDSAIIGDNFHNTQNQHGDFRSSILTPTTIRKFRRKSNIFTPSKKEKYNMGEMGVGREIPVKQGYLFKRSSKSLKEWKKKYVTLLEDGRLTYHSSLHDYMNDTNGKEILLQYVTVKVPGKTPKGSKSSNAQEDSFEFSIISLENKTWHFEANNAEDRDSWISAIEQQILSSLQNSDGDKKNETDAFKMHCIKNKVSGNDACVDCGAAICNSIQFLDPDWASLNLGVLMCIECSGIHRNLGSHISKVRSLDLDDWSAGQLSVMLALGNDIANSVWEYCLNGKQKPNSDSLREEKEQWIRWKYEDKIFLPPINPNISLGKLLIDSVCRGDMRAFTLCLARCSYEDINMPVSMEDLRTPLHLACATGNLAMAQLLIWHKANPQNLDHEGRTCMSYVRALERTLDNSSDSMEMQKLLEVLEQASVSGVDDVETSQY</sequence>
<evidence type="ECO:0000313" key="15">
    <source>
        <dbReference type="Proteomes" id="UP000655588"/>
    </source>
</evidence>
<dbReference type="InterPro" id="IPR051282">
    <property type="entry name" value="Arf-GAP_GTPase_ANK_PH"/>
</dbReference>
<dbReference type="InterPro" id="IPR001849">
    <property type="entry name" value="PH_domain"/>
</dbReference>
<dbReference type="PROSITE" id="PS50003">
    <property type="entry name" value="PH_DOMAIN"/>
    <property type="match status" value="1"/>
</dbReference>
<dbReference type="InterPro" id="IPR001164">
    <property type="entry name" value="ArfGAP_dom"/>
</dbReference>
<dbReference type="GO" id="GO:0005096">
    <property type="term" value="F:GTPase activator activity"/>
    <property type="evidence" value="ECO:0007669"/>
    <property type="project" value="UniProtKB-KW"/>
</dbReference>
<dbReference type="CDD" id="cd08836">
    <property type="entry name" value="ArfGap_AGAP"/>
    <property type="match status" value="1"/>
</dbReference>
<evidence type="ECO:0000256" key="8">
    <source>
        <dbReference type="ARBA" id="ARBA00023134"/>
    </source>
</evidence>
<name>A0A833RUN3_9HYME</name>
<keyword evidence="6" id="KW-0862">Zinc</keyword>
<dbReference type="AlphaFoldDB" id="A0A833RUN3"/>